<feature type="domain" description="Aminotransferase-like plant mobile" evidence="1">
    <location>
        <begin position="25"/>
        <end position="82"/>
    </location>
</feature>
<protein>
    <submittedName>
        <fullName evidence="2">IMP dehydrogenase/GMP reductase, related</fullName>
    </submittedName>
</protein>
<gene>
    <name evidence="2" type="ORF">MtrDRAFT_AC150800g40v2</name>
</gene>
<proteinExistence type="predicted"/>
<reference evidence="2" key="1">
    <citation type="submission" date="2004-11" db="EMBL/GenBank/DDBJ databases">
        <authorList>
            <person name="Town C.D."/>
        </authorList>
    </citation>
    <scope>NUCLEOTIDE SEQUENCE</scope>
</reference>
<dbReference type="InterPro" id="IPR044824">
    <property type="entry name" value="MAIN-like"/>
</dbReference>
<accession>A2Q2H3</accession>
<dbReference type="InterPro" id="IPR019557">
    <property type="entry name" value="AminoTfrase-like_pln_mobile"/>
</dbReference>
<dbReference type="EMBL" id="AC150800">
    <property type="protein sequence ID" value="ABN06110.1"/>
    <property type="molecule type" value="Genomic_DNA"/>
</dbReference>
<organism evidence="2">
    <name type="scientific">Medicago truncatula</name>
    <name type="common">Barrel medic</name>
    <name type="synonym">Medicago tribuloides</name>
    <dbReference type="NCBI Taxonomy" id="3880"/>
    <lineage>
        <taxon>Eukaryota</taxon>
        <taxon>Viridiplantae</taxon>
        <taxon>Streptophyta</taxon>
        <taxon>Embryophyta</taxon>
        <taxon>Tracheophyta</taxon>
        <taxon>Spermatophyta</taxon>
        <taxon>Magnoliopsida</taxon>
        <taxon>eudicotyledons</taxon>
        <taxon>Gunneridae</taxon>
        <taxon>Pentapetalae</taxon>
        <taxon>rosids</taxon>
        <taxon>fabids</taxon>
        <taxon>Fabales</taxon>
        <taxon>Fabaceae</taxon>
        <taxon>Papilionoideae</taxon>
        <taxon>50 kb inversion clade</taxon>
        <taxon>NPAAA clade</taxon>
        <taxon>Hologalegina</taxon>
        <taxon>IRL clade</taxon>
        <taxon>Trifolieae</taxon>
        <taxon>Medicago</taxon>
    </lineage>
</organism>
<dbReference type="Pfam" id="PF10536">
    <property type="entry name" value="PMD"/>
    <property type="match status" value="1"/>
</dbReference>
<name>A2Q2H3_MEDTR</name>
<dbReference type="GO" id="GO:0010073">
    <property type="term" value="P:meristem maintenance"/>
    <property type="evidence" value="ECO:0007669"/>
    <property type="project" value="InterPro"/>
</dbReference>
<dbReference type="PANTHER" id="PTHR46033:SF8">
    <property type="entry name" value="PROTEIN MAINTENANCE OF MERISTEMS-LIKE"/>
    <property type="match status" value="1"/>
</dbReference>
<reference evidence="2" key="2">
    <citation type="submission" date="2007-03" db="EMBL/GenBank/DDBJ databases">
        <authorList>
            <consortium name="The International Medicago Genome Annotation Group"/>
        </authorList>
    </citation>
    <scope>NUCLEOTIDE SEQUENCE</scope>
</reference>
<dbReference type="AlphaFoldDB" id="A2Q2H3"/>
<dbReference type="PANTHER" id="PTHR46033">
    <property type="entry name" value="PROTEIN MAIN-LIKE 2"/>
    <property type="match status" value="1"/>
</dbReference>
<evidence type="ECO:0000259" key="1">
    <source>
        <dbReference type="Pfam" id="PF10536"/>
    </source>
</evidence>
<sequence length="122" mass="14038">MRKVREIPKPERGLRWFWDPVEASGLHHLIYTGFSSVTNAMVHALCERWHMEISSFHLPVGEMTITFDDVYNLLHLPIQGRMLDHDVVVDWDYGLTQMTRLLGMSGAAGRAEAKTEYGAHMR</sequence>
<evidence type="ECO:0000313" key="2">
    <source>
        <dbReference type="EMBL" id="ABN06110.1"/>
    </source>
</evidence>